<dbReference type="InterPro" id="IPR010264">
    <property type="entry name" value="Self-incomp_S1"/>
</dbReference>
<sequence length="130" mass="14629">MVIHKNLLFATVSLATVVVALATTDQPDNFSADVIIRVINDLSSKILIVHCASKDDDLSAHGLEIGATFSWRFQAIVGTLFWCNLAVEDKRVSFQAFVNGERYVPYLYVRDSGVYDGDNLIYAWRQIRFP</sequence>
<reference evidence="7" key="1">
    <citation type="submission" date="2022-08" db="EMBL/GenBank/DDBJ databases">
        <authorList>
            <person name="Gutierrez-Valencia J."/>
        </authorList>
    </citation>
    <scope>NUCLEOTIDE SEQUENCE</scope>
</reference>
<dbReference type="GO" id="GO:0060320">
    <property type="term" value="P:rejection of self pollen"/>
    <property type="evidence" value="ECO:0007669"/>
    <property type="project" value="UniProtKB-KW"/>
</dbReference>
<evidence type="ECO:0000256" key="2">
    <source>
        <dbReference type="ARBA" id="ARBA00005581"/>
    </source>
</evidence>
<keyword evidence="3 6" id="KW-0713">Self-incompatibility</keyword>
<dbReference type="PANTHER" id="PTHR31232:SF60">
    <property type="entry name" value="S-PROTEIN HOMOLOG"/>
    <property type="match status" value="1"/>
</dbReference>
<comment type="similarity">
    <text evidence="2 6">Belongs to the plant self-incompatibility (S1) protein family.</text>
</comment>
<evidence type="ECO:0000313" key="8">
    <source>
        <dbReference type="Proteomes" id="UP001154282"/>
    </source>
</evidence>
<dbReference type="EMBL" id="CAMGYJ010000003">
    <property type="protein sequence ID" value="CAI0394854.1"/>
    <property type="molecule type" value="Genomic_DNA"/>
</dbReference>
<name>A0AAV0IDU1_9ROSI</name>
<dbReference type="AlphaFoldDB" id="A0AAV0IDU1"/>
<dbReference type="Pfam" id="PF05938">
    <property type="entry name" value="Self-incomp_S1"/>
    <property type="match status" value="1"/>
</dbReference>
<feature type="chain" id="PRO_5043110831" description="S-protein homolog" evidence="6">
    <location>
        <begin position="23"/>
        <end position="130"/>
    </location>
</feature>
<evidence type="ECO:0000256" key="6">
    <source>
        <dbReference type="RuleBase" id="RU367044"/>
    </source>
</evidence>
<comment type="subcellular location">
    <subcellularLocation>
        <location evidence="1 6">Secreted</location>
    </subcellularLocation>
</comment>
<evidence type="ECO:0000256" key="4">
    <source>
        <dbReference type="ARBA" id="ARBA00022525"/>
    </source>
</evidence>
<organism evidence="7 8">
    <name type="scientific">Linum tenue</name>
    <dbReference type="NCBI Taxonomy" id="586396"/>
    <lineage>
        <taxon>Eukaryota</taxon>
        <taxon>Viridiplantae</taxon>
        <taxon>Streptophyta</taxon>
        <taxon>Embryophyta</taxon>
        <taxon>Tracheophyta</taxon>
        <taxon>Spermatophyta</taxon>
        <taxon>Magnoliopsida</taxon>
        <taxon>eudicotyledons</taxon>
        <taxon>Gunneridae</taxon>
        <taxon>Pentapetalae</taxon>
        <taxon>rosids</taxon>
        <taxon>fabids</taxon>
        <taxon>Malpighiales</taxon>
        <taxon>Linaceae</taxon>
        <taxon>Linum</taxon>
    </lineage>
</organism>
<gene>
    <name evidence="7" type="ORF">LITE_LOCUS8488</name>
</gene>
<protein>
    <recommendedName>
        <fullName evidence="6">S-protein homolog</fullName>
    </recommendedName>
</protein>
<proteinExistence type="inferred from homology"/>
<evidence type="ECO:0000313" key="7">
    <source>
        <dbReference type="EMBL" id="CAI0394854.1"/>
    </source>
</evidence>
<keyword evidence="4 6" id="KW-0964">Secreted</keyword>
<dbReference type="PANTHER" id="PTHR31232">
    <property type="match status" value="1"/>
</dbReference>
<accession>A0AAV0IDU1</accession>
<keyword evidence="5 6" id="KW-0732">Signal</keyword>
<keyword evidence="8" id="KW-1185">Reference proteome</keyword>
<dbReference type="GO" id="GO:0005576">
    <property type="term" value="C:extracellular region"/>
    <property type="evidence" value="ECO:0007669"/>
    <property type="project" value="UniProtKB-SubCell"/>
</dbReference>
<dbReference type="Proteomes" id="UP001154282">
    <property type="component" value="Unassembled WGS sequence"/>
</dbReference>
<evidence type="ECO:0000256" key="3">
    <source>
        <dbReference type="ARBA" id="ARBA00022471"/>
    </source>
</evidence>
<evidence type="ECO:0000256" key="5">
    <source>
        <dbReference type="ARBA" id="ARBA00022729"/>
    </source>
</evidence>
<evidence type="ECO:0000256" key="1">
    <source>
        <dbReference type="ARBA" id="ARBA00004613"/>
    </source>
</evidence>
<comment type="caution">
    <text evidence="7">The sequence shown here is derived from an EMBL/GenBank/DDBJ whole genome shotgun (WGS) entry which is preliminary data.</text>
</comment>
<feature type="signal peptide" evidence="6">
    <location>
        <begin position="1"/>
        <end position="22"/>
    </location>
</feature>